<dbReference type="EMBL" id="LTAO01000007">
    <property type="protein sequence ID" value="KYG33390.1"/>
    <property type="molecule type" value="Genomic_DNA"/>
</dbReference>
<organism evidence="1 2">
    <name type="scientific">Alkalihalobacillus trypoxylicola</name>
    <dbReference type="NCBI Taxonomy" id="519424"/>
    <lineage>
        <taxon>Bacteria</taxon>
        <taxon>Bacillati</taxon>
        <taxon>Bacillota</taxon>
        <taxon>Bacilli</taxon>
        <taxon>Bacillales</taxon>
        <taxon>Bacillaceae</taxon>
        <taxon>Alkalihalobacillus</taxon>
    </lineage>
</organism>
<keyword evidence="2" id="KW-1185">Reference proteome</keyword>
<comment type="caution">
    <text evidence="1">The sequence shown here is derived from an EMBL/GenBank/DDBJ whole genome shotgun (WGS) entry which is preliminary data.</text>
</comment>
<dbReference type="RefSeq" id="WP_061947929.1">
    <property type="nucleotide sequence ID" value="NZ_LTAO01000007.1"/>
</dbReference>
<dbReference type="Proteomes" id="UP000075806">
    <property type="component" value="Unassembled WGS sequence"/>
</dbReference>
<evidence type="ECO:0000313" key="2">
    <source>
        <dbReference type="Proteomes" id="UP000075806"/>
    </source>
</evidence>
<accession>A0A162EP61</accession>
<proteinExistence type="predicted"/>
<dbReference type="OrthoDB" id="2452314at2"/>
<dbReference type="AlphaFoldDB" id="A0A162EP61"/>
<dbReference type="InterPro" id="IPR035406">
    <property type="entry name" value="DUF5412"/>
</dbReference>
<reference evidence="1" key="1">
    <citation type="submission" date="2016-02" db="EMBL/GenBank/DDBJ databases">
        <title>Genome sequence of Bacillus trypoxylicola KCTC 13244(T).</title>
        <authorList>
            <person name="Jeong H."/>
            <person name="Park S.-H."/>
            <person name="Choi S.-K."/>
        </authorList>
    </citation>
    <scope>NUCLEOTIDE SEQUENCE [LARGE SCALE GENOMIC DNA]</scope>
    <source>
        <strain evidence="1">KCTC 13244</strain>
    </source>
</reference>
<dbReference type="Pfam" id="PF17428">
    <property type="entry name" value="DUF5412"/>
    <property type="match status" value="1"/>
</dbReference>
<name>A0A162EP61_9BACI</name>
<gene>
    <name evidence="1" type="ORF">AZF04_16890</name>
</gene>
<sequence length="144" mass="16620">MKKKPLFALILLFFFIFVWNTYDTLTYSFEESSFPGAPGERYSTVTSPKKTFTAFAYTYSGGGAAGFVNVSVEIKNKTTEETHTIYYGDEILGFKMSWLNEETIEISDSYRKVILNVKEDIFDYMGSACRSLKMKSQYRNCYHD</sequence>
<protein>
    <submittedName>
        <fullName evidence="1">Uncharacterized protein</fullName>
    </submittedName>
</protein>
<evidence type="ECO:0000313" key="1">
    <source>
        <dbReference type="EMBL" id="KYG33390.1"/>
    </source>
</evidence>